<comment type="cofactor">
    <cofactor evidence="1">
        <name>Mg(2+)</name>
        <dbReference type="ChEBI" id="CHEBI:18420"/>
    </cofactor>
</comment>
<dbReference type="Pfam" id="PF00348">
    <property type="entry name" value="polyprenyl_synt"/>
    <property type="match status" value="1"/>
</dbReference>
<dbReference type="GO" id="GO:0046872">
    <property type="term" value="F:metal ion binding"/>
    <property type="evidence" value="ECO:0007669"/>
    <property type="project" value="UniProtKB-KW"/>
</dbReference>
<evidence type="ECO:0000256" key="5">
    <source>
        <dbReference type="ARBA" id="ARBA00022842"/>
    </source>
</evidence>
<comment type="similarity">
    <text evidence="2 6">Belongs to the FPP/GGPP synthase family.</text>
</comment>
<dbReference type="SUPFAM" id="SSF48576">
    <property type="entry name" value="Terpenoid synthases"/>
    <property type="match status" value="1"/>
</dbReference>
<organism evidence="7 8">
    <name type="scientific">Holospora obtusa F1</name>
    <dbReference type="NCBI Taxonomy" id="1399147"/>
    <lineage>
        <taxon>Bacteria</taxon>
        <taxon>Pseudomonadati</taxon>
        <taxon>Pseudomonadota</taxon>
        <taxon>Alphaproteobacteria</taxon>
        <taxon>Holosporales</taxon>
        <taxon>Holosporaceae</taxon>
        <taxon>Holospora</taxon>
    </lineage>
</organism>
<keyword evidence="3 6" id="KW-0808">Transferase</keyword>
<dbReference type="Gene3D" id="1.10.600.10">
    <property type="entry name" value="Farnesyl Diphosphate Synthase"/>
    <property type="match status" value="1"/>
</dbReference>
<comment type="caution">
    <text evidence="7">The sequence shown here is derived from an EMBL/GenBank/DDBJ whole genome shotgun (WGS) entry which is preliminary data.</text>
</comment>
<reference evidence="7 8" key="1">
    <citation type="journal article" date="2014" name="FEMS Microbiol. Lett.">
        <title>Draft genome sequences of three Holospora species (Holospora obtusa, Holospora undulata, and Holospora elegans), endonuclear symbiotic bacteria of the ciliate Paramecium caudatum.</title>
        <authorList>
            <person name="Dohra H."/>
            <person name="Tanaka K."/>
            <person name="Suzuki T."/>
            <person name="Fujishima M."/>
            <person name="Suzuki H."/>
        </authorList>
    </citation>
    <scope>NUCLEOTIDE SEQUENCE [LARGE SCALE GENOMIC DNA]</scope>
    <source>
        <strain evidence="7 8">F1</strain>
    </source>
</reference>
<dbReference type="GO" id="GO:0008299">
    <property type="term" value="P:isoprenoid biosynthetic process"/>
    <property type="evidence" value="ECO:0007669"/>
    <property type="project" value="InterPro"/>
</dbReference>
<evidence type="ECO:0000256" key="6">
    <source>
        <dbReference type="RuleBase" id="RU004466"/>
    </source>
</evidence>
<name>W6TDP0_HOLOB</name>
<accession>W6TDP0</accession>
<sequence length="323" mass="37489">MKNFLEQYNIEAYIRDALSRMSYELFQEVYLSYPELSPLLGDVVWPLGKSIRPKFVLMLAFLFSSDPLANSGVMALCKTIECLHVASLLHDDVLDAGIIRRSRSCFYLSWGQRRSILLGDYLLSIALRYLSNIDDCSLLAIVQNAITEMTLGQIQEESMSWSKGIKDYEQLASRKTSSLFSAIAQSVCKLFQVEDTHSKILEFYAMLTGLCFQLQDDIQDYTGTKKDKKRFQDFFQSRVTAPLLWLRECVPQDIQIKIKTYWDSPTSDHANDIYDLMVKYNIFRYGEDKINSYKLKAYQSLKKYWPLENVQLLMNFFPSFSGY</sequence>
<dbReference type="Proteomes" id="UP000019112">
    <property type="component" value="Unassembled WGS sequence"/>
</dbReference>
<dbReference type="OrthoDB" id="9805316at2"/>
<dbReference type="InterPro" id="IPR000092">
    <property type="entry name" value="Polyprenyl_synt"/>
</dbReference>
<keyword evidence="8" id="KW-1185">Reference proteome</keyword>
<dbReference type="STRING" id="1399147.P618_200942"/>
<evidence type="ECO:0000256" key="4">
    <source>
        <dbReference type="ARBA" id="ARBA00022723"/>
    </source>
</evidence>
<dbReference type="GO" id="GO:0004659">
    <property type="term" value="F:prenyltransferase activity"/>
    <property type="evidence" value="ECO:0007669"/>
    <property type="project" value="InterPro"/>
</dbReference>
<dbReference type="PANTHER" id="PTHR12001">
    <property type="entry name" value="GERANYLGERANYL PYROPHOSPHATE SYNTHASE"/>
    <property type="match status" value="1"/>
</dbReference>
<evidence type="ECO:0000313" key="7">
    <source>
        <dbReference type="EMBL" id="ETZ06871.1"/>
    </source>
</evidence>
<dbReference type="EMBL" id="AWTR02000079">
    <property type="protein sequence ID" value="ETZ06871.1"/>
    <property type="molecule type" value="Genomic_DNA"/>
</dbReference>
<dbReference type="AlphaFoldDB" id="W6TDP0"/>
<keyword evidence="5" id="KW-0460">Magnesium</keyword>
<dbReference type="eggNOG" id="COG0142">
    <property type="taxonomic scope" value="Bacteria"/>
</dbReference>
<evidence type="ECO:0000256" key="2">
    <source>
        <dbReference type="ARBA" id="ARBA00006706"/>
    </source>
</evidence>
<dbReference type="RefSeq" id="WP_021827205.1">
    <property type="nucleotide sequence ID" value="NZ_AWTR02000079.1"/>
</dbReference>
<keyword evidence="4" id="KW-0479">Metal-binding</keyword>
<evidence type="ECO:0000313" key="8">
    <source>
        <dbReference type="Proteomes" id="UP000019112"/>
    </source>
</evidence>
<evidence type="ECO:0000256" key="1">
    <source>
        <dbReference type="ARBA" id="ARBA00001946"/>
    </source>
</evidence>
<dbReference type="InterPro" id="IPR008949">
    <property type="entry name" value="Isoprenoid_synthase_dom_sf"/>
</dbReference>
<evidence type="ECO:0000256" key="3">
    <source>
        <dbReference type="ARBA" id="ARBA00022679"/>
    </source>
</evidence>
<proteinExistence type="inferred from homology"/>
<protein>
    <submittedName>
        <fullName evidence="7">Heptaprenyl diphosphate synthase component 2</fullName>
    </submittedName>
</protein>
<dbReference type="PANTHER" id="PTHR12001:SF69">
    <property type="entry name" value="ALL TRANS-POLYPRENYL-DIPHOSPHATE SYNTHASE PDSS1"/>
    <property type="match status" value="1"/>
</dbReference>
<gene>
    <name evidence="7" type="ORF">P618_200942</name>
</gene>